<gene>
    <name evidence="2" type="primary">BnaC06g01560D</name>
    <name evidence="2" type="ORF">GSBRNA2T00013309001</name>
</gene>
<keyword evidence="1" id="KW-1133">Transmembrane helix</keyword>
<dbReference type="PaxDb" id="3708-A0A078G650"/>
<dbReference type="Gramene" id="CDY20936">
    <property type="protein sequence ID" value="CDY20936"/>
    <property type="gene ID" value="GSBRNA2T00013309001"/>
</dbReference>
<dbReference type="Proteomes" id="UP000028999">
    <property type="component" value="Unassembled WGS sequence"/>
</dbReference>
<accession>A0A078G650</accession>
<dbReference type="AlphaFoldDB" id="A0A078G650"/>
<reference evidence="2 3" key="1">
    <citation type="journal article" date="2014" name="Science">
        <title>Plant genetics. Early allopolyploid evolution in the post-Neolithic Brassica napus oilseed genome.</title>
        <authorList>
            <person name="Chalhoub B."/>
            <person name="Denoeud F."/>
            <person name="Liu S."/>
            <person name="Parkin I.A."/>
            <person name="Tang H."/>
            <person name="Wang X."/>
            <person name="Chiquet J."/>
            <person name="Belcram H."/>
            <person name="Tong C."/>
            <person name="Samans B."/>
            <person name="Correa M."/>
            <person name="Da Silva C."/>
            <person name="Just J."/>
            <person name="Falentin C."/>
            <person name="Koh C.S."/>
            <person name="Le Clainche I."/>
            <person name="Bernard M."/>
            <person name="Bento P."/>
            <person name="Noel B."/>
            <person name="Labadie K."/>
            <person name="Alberti A."/>
            <person name="Charles M."/>
            <person name="Arnaud D."/>
            <person name="Guo H."/>
            <person name="Daviaud C."/>
            <person name="Alamery S."/>
            <person name="Jabbari K."/>
            <person name="Zhao M."/>
            <person name="Edger P.P."/>
            <person name="Chelaifa H."/>
            <person name="Tack D."/>
            <person name="Lassalle G."/>
            <person name="Mestiri I."/>
            <person name="Schnel N."/>
            <person name="Le Paslier M.C."/>
            <person name="Fan G."/>
            <person name="Renault V."/>
            <person name="Bayer P.E."/>
            <person name="Golicz A.A."/>
            <person name="Manoli S."/>
            <person name="Lee T.H."/>
            <person name="Thi V.H."/>
            <person name="Chalabi S."/>
            <person name="Hu Q."/>
            <person name="Fan C."/>
            <person name="Tollenaere R."/>
            <person name="Lu Y."/>
            <person name="Battail C."/>
            <person name="Shen J."/>
            <person name="Sidebottom C.H."/>
            <person name="Wang X."/>
            <person name="Canaguier A."/>
            <person name="Chauveau A."/>
            <person name="Berard A."/>
            <person name="Deniot G."/>
            <person name="Guan M."/>
            <person name="Liu Z."/>
            <person name="Sun F."/>
            <person name="Lim Y.P."/>
            <person name="Lyons E."/>
            <person name="Town C.D."/>
            <person name="Bancroft I."/>
            <person name="Wang X."/>
            <person name="Meng J."/>
            <person name="Ma J."/>
            <person name="Pires J.C."/>
            <person name="King G.J."/>
            <person name="Brunel D."/>
            <person name="Delourme R."/>
            <person name="Renard M."/>
            <person name="Aury J.M."/>
            <person name="Adams K.L."/>
            <person name="Batley J."/>
            <person name="Snowdon R.J."/>
            <person name="Tost J."/>
            <person name="Edwards D."/>
            <person name="Zhou Y."/>
            <person name="Hua W."/>
            <person name="Sharpe A.G."/>
            <person name="Paterson A.H."/>
            <person name="Guan C."/>
            <person name="Wincker P."/>
        </authorList>
    </citation>
    <scope>NUCLEOTIDE SEQUENCE [LARGE SCALE GENOMIC DNA]</scope>
    <source>
        <strain evidence="3">cv. Darmor-bzh</strain>
    </source>
</reference>
<organism evidence="2 3">
    <name type="scientific">Brassica napus</name>
    <name type="common">Rape</name>
    <dbReference type="NCBI Taxonomy" id="3708"/>
    <lineage>
        <taxon>Eukaryota</taxon>
        <taxon>Viridiplantae</taxon>
        <taxon>Streptophyta</taxon>
        <taxon>Embryophyta</taxon>
        <taxon>Tracheophyta</taxon>
        <taxon>Spermatophyta</taxon>
        <taxon>Magnoliopsida</taxon>
        <taxon>eudicotyledons</taxon>
        <taxon>Gunneridae</taxon>
        <taxon>Pentapetalae</taxon>
        <taxon>rosids</taxon>
        <taxon>malvids</taxon>
        <taxon>Brassicales</taxon>
        <taxon>Brassicaceae</taxon>
        <taxon>Brassiceae</taxon>
        <taxon>Brassica</taxon>
    </lineage>
</organism>
<evidence type="ECO:0000256" key="1">
    <source>
        <dbReference type="SAM" id="Phobius"/>
    </source>
</evidence>
<sequence>MRFWKLKGIILIIYGQLWKYLILFVIIKIKKV</sequence>
<name>A0A078G650_BRANA</name>
<keyword evidence="1" id="KW-0472">Membrane</keyword>
<keyword evidence="1" id="KW-0812">Transmembrane</keyword>
<evidence type="ECO:0000313" key="2">
    <source>
        <dbReference type="EMBL" id="CDY20936.1"/>
    </source>
</evidence>
<protein>
    <submittedName>
        <fullName evidence="2">BnaC06g01560D protein</fullName>
    </submittedName>
</protein>
<keyword evidence="3" id="KW-1185">Reference proteome</keyword>
<proteinExistence type="predicted"/>
<evidence type="ECO:0000313" key="3">
    <source>
        <dbReference type="Proteomes" id="UP000028999"/>
    </source>
</evidence>
<dbReference type="EMBL" id="LK032114">
    <property type="protein sequence ID" value="CDY20936.1"/>
    <property type="molecule type" value="Genomic_DNA"/>
</dbReference>
<feature type="transmembrane region" description="Helical" evidence="1">
    <location>
        <begin position="6"/>
        <end position="27"/>
    </location>
</feature>